<keyword evidence="1" id="KW-0067">ATP-binding</keyword>
<sequence length="489" mass="56418">MSDTRLLQPSAASILQSMRDIGYTLDTAVADIIDNSIAASSDKIELIFLENPTPHFLIIDNGTGMYDEELYDALRFATKSPIAARSDEDLGRFGLGLKTASFSQARRLTVISSKDGKISAARWDLDYVVEQDQWLLEILDPQDINLDKGYLEKIKSHGTIIMWENLDRVLSGEKDGFSQRQVAGLLGKLREHLELVFHKFLEGKVYGKKISLSLNNIELQPFDPFCLQNSFTQNQAQEKIVIKDSIVTIQAFILPHFSKMDRSDYENFKKRSDFLNNQGAYVYRNHRLMVWGEWFRLIPKSEATKYARVQINFDKKIDDLWAIDIKKSKATPPLAVLERLKQVIGRISEASVRLSSRRVNKALETNEVPWNRFSGEYINYRINRNFPVYQKFKNSLSEEQRNNFNTLLEILESSLPVQSIYADMTSNPKQISLHENYDLEGMQEKFITFADFMEAKQMQKHSFKQAALACGLFEKYSNNLEEWLEAYYA</sequence>
<reference evidence="1 2" key="1">
    <citation type="submission" date="2020-04" db="EMBL/GenBank/DDBJ databases">
        <title>Acinetobacter Taxon 24.</title>
        <authorList>
            <person name="Nemec A."/>
            <person name="Radolfova-Krizova L."/>
            <person name="Higgins P.G."/>
            <person name="Spanelova P."/>
        </authorList>
    </citation>
    <scope>NUCLEOTIDE SEQUENCE [LARGE SCALE GENOMIC DNA]</scope>
    <source>
        <strain evidence="1 2">ANC 4279</strain>
    </source>
</reference>
<dbReference type="Proteomes" id="UP000546536">
    <property type="component" value="Unassembled WGS sequence"/>
</dbReference>
<dbReference type="Gene3D" id="3.30.565.10">
    <property type="entry name" value="Histidine kinase-like ATPase, C-terminal domain"/>
    <property type="match status" value="1"/>
</dbReference>
<dbReference type="SUPFAM" id="SSF55874">
    <property type="entry name" value="ATPase domain of HSP90 chaperone/DNA topoisomerase II/histidine kinase"/>
    <property type="match status" value="1"/>
</dbReference>
<dbReference type="GO" id="GO:0005524">
    <property type="term" value="F:ATP binding"/>
    <property type="evidence" value="ECO:0007669"/>
    <property type="project" value="UniProtKB-KW"/>
</dbReference>
<evidence type="ECO:0000313" key="2">
    <source>
        <dbReference type="Proteomes" id="UP000546536"/>
    </source>
</evidence>
<proteinExistence type="predicted"/>
<dbReference type="InterPro" id="IPR036890">
    <property type="entry name" value="HATPase_C_sf"/>
</dbReference>
<organism evidence="1 2">
    <name type="scientific">Acinetobacter terrae</name>
    <dbReference type="NCBI Taxonomy" id="2731247"/>
    <lineage>
        <taxon>Bacteria</taxon>
        <taxon>Pseudomonadati</taxon>
        <taxon>Pseudomonadota</taxon>
        <taxon>Gammaproteobacteria</taxon>
        <taxon>Moraxellales</taxon>
        <taxon>Moraxellaceae</taxon>
        <taxon>Acinetobacter</taxon>
        <taxon>Acinetobacter Taxon 24</taxon>
    </lineage>
</organism>
<accession>A0ABX1V5U7</accession>
<dbReference type="EMBL" id="JABERG010000017">
    <property type="protein sequence ID" value="NNH88692.1"/>
    <property type="molecule type" value="Genomic_DNA"/>
</dbReference>
<dbReference type="RefSeq" id="WP_171544959.1">
    <property type="nucleotide sequence ID" value="NZ_JABERG010000017.1"/>
</dbReference>
<comment type="caution">
    <text evidence="1">The sequence shown here is derived from an EMBL/GenBank/DDBJ whole genome shotgun (WGS) entry which is preliminary data.</text>
</comment>
<keyword evidence="2" id="KW-1185">Reference proteome</keyword>
<keyword evidence="1" id="KW-0547">Nucleotide-binding</keyword>
<dbReference type="Pfam" id="PF13589">
    <property type="entry name" value="HATPase_c_3"/>
    <property type="match status" value="1"/>
</dbReference>
<evidence type="ECO:0000313" key="1">
    <source>
        <dbReference type="EMBL" id="NNH88692.1"/>
    </source>
</evidence>
<protein>
    <submittedName>
        <fullName evidence="1">ATP-binding protein</fullName>
    </submittedName>
</protein>
<name>A0ABX1V5U7_9GAMM</name>
<gene>
    <name evidence="1" type="ORF">HLH13_13430</name>
</gene>